<evidence type="ECO:0000313" key="1">
    <source>
        <dbReference type="EMBL" id="KAK9674310.1"/>
    </source>
</evidence>
<proteinExistence type="predicted"/>
<dbReference type="InterPro" id="IPR016024">
    <property type="entry name" value="ARM-type_fold"/>
</dbReference>
<dbReference type="AlphaFoldDB" id="A0AAW1HE67"/>
<dbReference type="SUPFAM" id="SSF48371">
    <property type="entry name" value="ARM repeat"/>
    <property type="match status" value="1"/>
</dbReference>
<dbReference type="PANTHER" id="PTHR13109:SF7">
    <property type="entry name" value="NEUROCHONDRIN"/>
    <property type="match status" value="1"/>
</dbReference>
<comment type="caution">
    <text evidence="1">The sequence shown here is derived from an EMBL/GenBank/DDBJ whole genome shotgun (WGS) entry which is preliminary data.</text>
</comment>
<dbReference type="EMBL" id="JBDFQZ010000012">
    <property type="protein sequence ID" value="KAK9674310.1"/>
    <property type="molecule type" value="Genomic_DNA"/>
</dbReference>
<dbReference type="InterPro" id="IPR008709">
    <property type="entry name" value="Neurochondrin"/>
</dbReference>
<dbReference type="Pfam" id="PF05536">
    <property type="entry name" value="Neurochondrin"/>
    <property type="match status" value="1"/>
</dbReference>
<dbReference type="Proteomes" id="UP001443914">
    <property type="component" value="Unassembled WGS sequence"/>
</dbReference>
<protein>
    <recommendedName>
        <fullName evidence="3">Neurochondrin</fullName>
    </recommendedName>
</protein>
<evidence type="ECO:0008006" key="3">
    <source>
        <dbReference type="Google" id="ProtNLM"/>
    </source>
</evidence>
<sequence length="642" mass="70760">MEHHLPSPSSSSFPSPAPLSSAGLDDCLKLLSGDTDEQRLAGLLLVTKFCNKDDHHSLRLVYHAISPLFLHRLLLTGMREGGSGNNDSDSDNRDAYLHLCVTVLAAFCRVPDIAASSDMQSKIPSILKVMENHLEPSLLEDCYEFLFLISTNSEDGVMKFFESGGLRLLAAHLPSLSDGSHALELSLRLVQLVFIKIPLDTIINRNLSELSTMVPFIARQFALLQNALKFDLLRLLCVILSSDHSAPLHALLQSKSNDKWPVYVRAGVVDILQNRIAADQRLQGLIVAESMVSLLGEGWLINQMDVPDVHKPSSSDRCLLLVLESARVEVAVLLNELAYTKYEASSSKSEALPLKISNLAIAFSLVEKVIKLISNISDEGGIVSDDIFTKVISGLNETLEVVLEYLKDAKDHGQKKGDDLLASVRVAGSYLAEAPLACKDKVKDLLSYLLSVEGENEPSPFMSVCFMLPFLCQATMTVEGVQILASSGAYKAVMECFARLVEQDPHLVEDKGCIFLACDTVMNFLLKREHIMIQLDESSFVHVLMALAYWTEGTCDSSIIMMASSICSLIFEAMSEETLLQYPDVNLSVLRKLSQLIAKSLSIREEDMGSDDKSEADLREIIASGYSRWSDRFPLVRQAVEG</sequence>
<dbReference type="PANTHER" id="PTHR13109">
    <property type="entry name" value="NEUROCHONDRIN"/>
    <property type="match status" value="1"/>
</dbReference>
<accession>A0AAW1HE67</accession>
<evidence type="ECO:0000313" key="2">
    <source>
        <dbReference type="Proteomes" id="UP001443914"/>
    </source>
</evidence>
<reference evidence="1" key="1">
    <citation type="submission" date="2024-03" db="EMBL/GenBank/DDBJ databases">
        <title>WGS assembly of Saponaria officinalis var. Norfolk2.</title>
        <authorList>
            <person name="Jenkins J."/>
            <person name="Shu S."/>
            <person name="Grimwood J."/>
            <person name="Barry K."/>
            <person name="Goodstein D."/>
            <person name="Schmutz J."/>
            <person name="Leebens-Mack J."/>
            <person name="Osbourn A."/>
        </authorList>
    </citation>
    <scope>NUCLEOTIDE SEQUENCE [LARGE SCALE GENOMIC DNA]</scope>
    <source>
        <strain evidence="1">JIC</strain>
    </source>
</reference>
<name>A0AAW1HE67_SAPOF</name>
<organism evidence="1 2">
    <name type="scientific">Saponaria officinalis</name>
    <name type="common">Common soapwort</name>
    <name type="synonym">Lychnis saponaria</name>
    <dbReference type="NCBI Taxonomy" id="3572"/>
    <lineage>
        <taxon>Eukaryota</taxon>
        <taxon>Viridiplantae</taxon>
        <taxon>Streptophyta</taxon>
        <taxon>Embryophyta</taxon>
        <taxon>Tracheophyta</taxon>
        <taxon>Spermatophyta</taxon>
        <taxon>Magnoliopsida</taxon>
        <taxon>eudicotyledons</taxon>
        <taxon>Gunneridae</taxon>
        <taxon>Pentapetalae</taxon>
        <taxon>Caryophyllales</taxon>
        <taxon>Caryophyllaceae</taxon>
        <taxon>Caryophylleae</taxon>
        <taxon>Saponaria</taxon>
    </lineage>
</organism>
<keyword evidence="2" id="KW-1185">Reference proteome</keyword>
<gene>
    <name evidence="1" type="ORF">RND81_12G225100</name>
</gene>